<organism evidence="1 2">
    <name type="scientific">Francisella adeliensis</name>
    <dbReference type="NCBI Taxonomy" id="2007306"/>
    <lineage>
        <taxon>Bacteria</taxon>
        <taxon>Pseudomonadati</taxon>
        <taxon>Pseudomonadota</taxon>
        <taxon>Gammaproteobacteria</taxon>
        <taxon>Thiotrichales</taxon>
        <taxon>Francisellaceae</taxon>
        <taxon>Francisella</taxon>
    </lineage>
</organism>
<proteinExistence type="predicted"/>
<dbReference type="RefSeq" id="WP_162699212.1">
    <property type="nucleotide sequence ID" value="NZ_CP021781.1"/>
</dbReference>
<dbReference type="InterPro" id="IPR045694">
    <property type="entry name" value="DUF6058"/>
</dbReference>
<protein>
    <recommendedName>
        <fullName evidence="3">Transcriptional regulator</fullName>
    </recommendedName>
</protein>
<dbReference type="Pfam" id="PF19531">
    <property type="entry name" value="DUF6058"/>
    <property type="match status" value="1"/>
</dbReference>
<evidence type="ECO:0000313" key="2">
    <source>
        <dbReference type="Proteomes" id="UP000681131"/>
    </source>
</evidence>
<dbReference type="Proteomes" id="UP000681131">
    <property type="component" value="Chromosome"/>
</dbReference>
<evidence type="ECO:0000313" key="1">
    <source>
        <dbReference type="EMBL" id="QIW12431.1"/>
    </source>
</evidence>
<gene>
    <name evidence="1" type="ORF">FZC43_07120</name>
</gene>
<name>A0ABX6KFG7_9GAMM</name>
<evidence type="ECO:0008006" key="3">
    <source>
        <dbReference type="Google" id="ProtNLM"/>
    </source>
</evidence>
<sequence length="219" mass="25509">MQQLKQEKMKKFIKVKYITLLELAEKCNVDELDICKLERAQCIPRPSYEVRSTDMFSSPVAEDHLVSTRVHYYHPSIINLAKEALALSAFHELTEVNQQLKVNFRIQLEKEFKGIKTPGCQNFDQAWGYWVDGTWGICLKELTVECMAKKELSRLAITNLMKYEPGTISEDNKMKLIDAINTYLYNSMDFPIYGIRHILPQEAIKKFQLKIALSKKHLF</sequence>
<reference evidence="1 2" key="1">
    <citation type="submission" date="2019-08" db="EMBL/GenBank/DDBJ databases">
        <title>Complete genome sequences of Francisella adeliensis (FSC1325 and FSC1326).</title>
        <authorList>
            <person name="Ohrman C."/>
            <person name="Uneklint I."/>
            <person name="Vallesi A."/>
            <person name="Karlsson L."/>
            <person name="Sjodin A."/>
        </authorList>
    </citation>
    <scope>NUCLEOTIDE SEQUENCE [LARGE SCALE GENOMIC DNA]</scope>
    <source>
        <strain evidence="1 2">FSC1325</strain>
    </source>
</reference>
<dbReference type="EMBL" id="CP043424">
    <property type="protein sequence ID" value="QIW12431.1"/>
    <property type="molecule type" value="Genomic_DNA"/>
</dbReference>
<keyword evidence="2" id="KW-1185">Reference proteome</keyword>
<accession>A0ABX6KFG7</accession>